<keyword evidence="5" id="KW-0489">Methyltransferase</keyword>
<dbReference type="InterPro" id="IPR036986">
    <property type="entry name" value="S4_RNA-bd_sf"/>
</dbReference>
<dbReference type="SUPFAM" id="SSF53335">
    <property type="entry name" value="S-adenosyl-L-methionine-dependent methyltransferases"/>
    <property type="match status" value="1"/>
</dbReference>
<dbReference type="Proteomes" id="UP000256869">
    <property type="component" value="Unassembled WGS sequence"/>
</dbReference>
<evidence type="ECO:0000313" key="5">
    <source>
        <dbReference type="EMBL" id="RED61644.1"/>
    </source>
</evidence>
<comment type="caution">
    <text evidence="5">The sequence shown here is derived from an EMBL/GenBank/DDBJ whole genome shotgun (WGS) entry which is preliminary data.</text>
</comment>
<dbReference type="GO" id="GO:0003723">
    <property type="term" value="F:RNA binding"/>
    <property type="evidence" value="ECO:0007669"/>
    <property type="project" value="UniProtKB-KW"/>
</dbReference>
<protein>
    <submittedName>
        <fullName evidence="5">23S rRNA (Cytidine1920-2'-O)/16S rRNA (Cytidine1409-2'-O)-methyltransferase</fullName>
    </submittedName>
</protein>
<sequence length="283" mass="30487">MEKTAVTKERLDVLLLELGYFESREKAKAAIMAGLILVGTECVDKAGTKVPRDAAITVKGALHPYVSRGGLKLEKAIKHFGLDLTDTVMLDIGASTGGFTDCALQNGASSVYAVDVGYNQLDWSLRQDERVKVLERTNFRHMTPEQLVGPKPGFATIDVSFISLRLILPTLADLLEAGGGTIALIKPQFEAGREQVGKSGVIRDPSVHASVLREVLTSANGLGFELQGLTYSPITGGEGNIEFLAYWRLIAPGALLPELAEDFLSSLIKQTVEEAGSTFRRSP</sequence>
<dbReference type="SUPFAM" id="SSF55174">
    <property type="entry name" value="Alpha-L RNA-binding motif"/>
    <property type="match status" value="1"/>
</dbReference>
<name>A0A3D9IIM1_9BACL</name>
<evidence type="ECO:0000256" key="2">
    <source>
        <dbReference type="ARBA" id="ARBA00029460"/>
    </source>
</evidence>
<dbReference type="PANTHER" id="PTHR32319">
    <property type="entry name" value="BACTERIAL HEMOLYSIN-LIKE PROTEIN"/>
    <property type="match status" value="1"/>
</dbReference>
<keyword evidence="6" id="KW-1185">Reference proteome</keyword>
<evidence type="ECO:0000256" key="3">
    <source>
        <dbReference type="PROSITE-ProRule" id="PRU00182"/>
    </source>
</evidence>
<organism evidence="5 6">
    <name type="scientific">Cohnella lupini</name>
    <dbReference type="NCBI Taxonomy" id="1294267"/>
    <lineage>
        <taxon>Bacteria</taxon>
        <taxon>Bacillati</taxon>
        <taxon>Bacillota</taxon>
        <taxon>Bacilli</taxon>
        <taxon>Bacillales</taxon>
        <taxon>Paenibacillaceae</taxon>
        <taxon>Cohnella</taxon>
    </lineage>
</organism>
<keyword evidence="5" id="KW-0808">Transferase</keyword>
<comment type="similarity">
    <text evidence="2">Belongs to the TlyA family.</text>
</comment>
<reference evidence="5 6" key="1">
    <citation type="submission" date="2018-07" db="EMBL/GenBank/DDBJ databases">
        <title>Genomic Encyclopedia of Type Strains, Phase III (KMG-III): the genomes of soil and plant-associated and newly described type strains.</title>
        <authorList>
            <person name="Whitman W."/>
        </authorList>
    </citation>
    <scope>NUCLEOTIDE SEQUENCE [LARGE SCALE GENOMIC DNA]</scope>
    <source>
        <strain evidence="5 6">CECT 8236</strain>
    </source>
</reference>
<evidence type="ECO:0000259" key="4">
    <source>
        <dbReference type="SMART" id="SM00363"/>
    </source>
</evidence>
<dbReference type="InterPro" id="IPR004538">
    <property type="entry name" value="Hemolysin_A/TlyA"/>
</dbReference>
<dbReference type="EMBL" id="QRDY01000005">
    <property type="protein sequence ID" value="RED61644.1"/>
    <property type="molecule type" value="Genomic_DNA"/>
</dbReference>
<dbReference type="SMART" id="SM00363">
    <property type="entry name" value="S4"/>
    <property type="match status" value="1"/>
</dbReference>
<dbReference type="PIRSF" id="PIRSF005578">
    <property type="entry name" value="TlyA"/>
    <property type="match status" value="1"/>
</dbReference>
<dbReference type="PANTHER" id="PTHR32319:SF0">
    <property type="entry name" value="BACTERIAL HEMOLYSIN-LIKE PROTEIN"/>
    <property type="match status" value="1"/>
</dbReference>
<keyword evidence="1 3" id="KW-0694">RNA-binding</keyword>
<proteinExistence type="inferred from homology"/>
<dbReference type="GO" id="GO:0032259">
    <property type="term" value="P:methylation"/>
    <property type="evidence" value="ECO:0007669"/>
    <property type="project" value="UniProtKB-KW"/>
</dbReference>
<feature type="domain" description="RNA-binding S4" evidence="4">
    <location>
        <begin position="9"/>
        <end position="74"/>
    </location>
</feature>
<dbReference type="InterPro" id="IPR002877">
    <property type="entry name" value="RNA_MeTrfase_FtsJ_dom"/>
</dbReference>
<dbReference type="AlphaFoldDB" id="A0A3D9IIM1"/>
<dbReference type="Pfam" id="PF01479">
    <property type="entry name" value="S4"/>
    <property type="match status" value="1"/>
</dbReference>
<dbReference type="GO" id="GO:0008168">
    <property type="term" value="F:methyltransferase activity"/>
    <property type="evidence" value="ECO:0007669"/>
    <property type="project" value="UniProtKB-KW"/>
</dbReference>
<dbReference type="NCBIfam" id="TIGR00478">
    <property type="entry name" value="tly"/>
    <property type="match status" value="1"/>
</dbReference>
<dbReference type="InterPro" id="IPR002942">
    <property type="entry name" value="S4_RNA-bd"/>
</dbReference>
<dbReference type="Gene3D" id="3.10.290.10">
    <property type="entry name" value="RNA-binding S4 domain"/>
    <property type="match status" value="1"/>
</dbReference>
<evidence type="ECO:0000256" key="1">
    <source>
        <dbReference type="ARBA" id="ARBA00022884"/>
    </source>
</evidence>
<dbReference type="InterPro" id="IPR047048">
    <property type="entry name" value="TlyA"/>
</dbReference>
<dbReference type="Gene3D" id="3.40.50.150">
    <property type="entry name" value="Vaccinia Virus protein VP39"/>
    <property type="match status" value="1"/>
</dbReference>
<dbReference type="OrthoDB" id="9784736at2"/>
<dbReference type="RefSeq" id="WP_115992683.1">
    <property type="nucleotide sequence ID" value="NZ_QRDY01000005.1"/>
</dbReference>
<dbReference type="Pfam" id="PF01728">
    <property type="entry name" value="FtsJ"/>
    <property type="match status" value="1"/>
</dbReference>
<gene>
    <name evidence="5" type="ORF">DFP95_10572</name>
</gene>
<evidence type="ECO:0000313" key="6">
    <source>
        <dbReference type="Proteomes" id="UP000256869"/>
    </source>
</evidence>
<dbReference type="InterPro" id="IPR029063">
    <property type="entry name" value="SAM-dependent_MTases_sf"/>
</dbReference>
<dbReference type="PROSITE" id="PS50889">
    <property type="entry name" value="S4"/>
    <property type="match status" value="1"/>
</dbReference>
<accession>A0A3D9IIM1</accession>